<comment type="caution">
    <text evidence="1">The sequence shown here is derived from an EMBL/GenBank/DDBJ whole genome shotgun (WGS) entry which is preliminary data.</text>
</comment>
<dbReference type="Proteomes" id="UP000824782">
    <property type="component" value="Unassembled WGS sequence"/>
</dbReference>
<protein>
    <submittedName>
        <fullName evidence="1">Uncharacterized protein</fullName>
    </submittedName>
</protein>
<gene>
    <name evidence="1" type="ORF">GDO81_017423</name>
</gene>
<sequence length="89" mass="10392">MLGGISHDARLRLHRDNFVIRWVKVRGGGGDYGSNPFTRLSWRRFRCTIQRVHEQCLKSKHFTIGAIVTCNFLDIRGQFTSQLFIQITR</sequence>
<proteinExistence type="predicted"/>
<keyword evidence="2" id="KW-1185">Reference proteome</keyword>
<reference evidence="1" key="1">
    <citation type="thesis" date="2020" institute="ProQuest LLC" country="789 East Eisenhower Parkway, Ann Arbor, MI, USA">
        <title>Comparative Genomics and Chromosome Evolution.</title>
        <authorList>
            <person name="Mudd A.B."/>
        </authorList>
    </citation>
    <scope>NUCLEOTIDE SEQUENCE</scope>
    <source>
        <strain evidence="1">237g6f4</strain>
        <tissue evidence="1">Blood</tissue>
    </source>
</reference>
<dbReference type="EMBL" id="WNYA01000008">
    <property type="protein sequence ID" value="KAG8559711.1"/>
    <property type="molecule type" value="Genomic_DNA"/>
</dbReference>
<evidence type="ECO:0000313" key="2">
    <source>
        <dbReference type="Proteomes" id="UP000824782"/>
    </source>
</evidence>
<name>A0AAV7ADR7_ENGPU</name>
<evidence type="ECO:0000313" key="1">
    <source>
        <dbReference type="EMBL" id="KAG8559711.1"/>
    </source>
</evidence>
<dbReference type="AlphaFoldDB" id="A0AAV7ADR7"/>
<accession>A0AAV7ADR7</accession>
<organism evidence="1 2">
    <name type="scientific">Engystomops pustulosus</name>
    <name type="common">Tungara frog</name>
    <name type="synonym">Physalaemus pustulosus</name>
    <dbReference type="NCBI Taxonomy" id="76066"/>
    <lineage>
        <taxon>Eukaryota</taxon>
        <taxon>Metazoa</taxon>
        <taxon>Chordata</taxon>
        <taxon>Craniata</taxon>
        <taxon>Vertebrata</taxon>
        <taxon>Euteleostomi</taxon>
        <taxon>Amphibia</taxon>
        <taxon>Batrachia</taxon>
        <taxon>Anura</taxon>
        <taxon>Neobatrachia</taxon>
        <taxon>Hyloidea</taxon>
        <taxon>Leptodactylidae</taxon>
        <taxon>Leiuperinae</taxon>
        <taxon>Engystomops</taxon>
    </lineage>
</organism>